<dbReference type="GO" id="GO:0048255">
    <property type="term" value="P:mRNA stabilization"/>
    <property type="evidence" value="ECO:0007669"/>
    <property type="project" value="TreeGrafter"/>
</dbReference>
<gene>
    <name evidence="8" type="ORF">OGATHE_001355</name>
</gene>
<keyword evidence="6 7" id="KW-0472">Membrane</keyword>
<comment type="similarity">
    <text evidence="2 7">Belongs to the ATP25 family.</text>
</comment>
<dbReference type="AlphaFoldDB" id="A0A9P8TFN2"/>
<dbReference type="Proteomes" id="UP000788993">
    <property type="component" value="Unassembled WGS sequence"/>
</dbReference>
<dbReference type="GO" id="GO:0005743">
    <property type="term" value="C:mitochondrial inner membrane"/>
    <property type="evidence" value="ECO:0007669"/>
    <property type="project" value="UniProtKB-SubCell"/>
</dbReference>
<dbReference type="EMBL" id="JAEUBD010000146">
    <property type="protein sequence ID" value="KAH3676865.1"/>
    <property type="molecule type" value="Genomic_DNA"/>
</dbReference>
<evidence type="ECO:0000313" key="8">
    <source>
        <dbReference type="EMBL" id="KAH3676865.1"/>
    </source>
</evidence>
<protein>
    <recommendedName>
        <fullName evidence="7">ATPase synthesis protein 25</fullName>
    </recommendedName>
</protein>
<dbReference type="GO" id="GO:0140053">
    <property type="term" value="P:mitochondrial gene expression"/>
    <property type="evidence" value="ECO:0007669"/>
    <property type="project" value="UniProtKB-UniRule"/>
</dbReference>
<evidence type="ECO:0000313" key="9">
    <source>
        <dbReference type="Proteomes" id="UP000788993"/>
    </source>
</evidence>
<evidence type="ECO:0000256" key="3">
    <source>
        <dbReference type="ARBA" id="ARBA00022792"/>
    </source>
</evidence>
<dbReference type="SUPFAM" id="SSF81301">
    <property type="entry name" value="Nucleotidyltransferase"/>
    <property type="match status" value="1"/>
</dbReference>
<dbReference type="PANTHER" id="PTHR28087:SF1">
    <property type="entry name" value="ATPASE SYNTHESIS PROTEIN 25, MITOCHONDRIAL"/>
    <property type="match status" value="1"/>
</dbReference>
<keyword evidence="9" id="KW-1185">Reference proteome</keyword>
<dbReference type="Gene3D" id="3.30.460.10">
    <property type="entry name" value="Beta Polymerase, domain 2"/>
    <property type="match status" value="1"/>
</dbReference>
<organism evidence="8 9">
    <name type="scientific">Ogataea polymorpha</name>
    <dbReference type="NCBI Taxonomy" id="460523"/>
    <lineage>
        <taxon>Eukaryota</taxon>
        <taxon>Fungi</taxon>
        <taxon>Dikarya</taxon>
        <taxon>Ascomycota</taxon>
        <taxon>Saccharomycotina</taxon>
        <taxon>Pichiomycetes</taxon>
        <taxon>Pichiales</taxon>
        <taxon>Pichiaceae</taxon>
        <taxon>Ogataea</taxon>
    </lineage>
</organism>
<keyword evidence="5 7" id="KW-0496">Mitochondrion</keyword>
<evidence type="ECO:0000256" key="4">
    <source>
        <dbReference type="ARBA" id="ARBA00022946"/>
    </source>
</evidence>
<name>A0A9P8TFN2_9ASCO</name>
<proteinExistence type="inferred from homology"/>
<dbReference type="InterPro" id="IPR040152">
    <property type="entry name" value="Atp25"/>
</dbReference>
<dbReference type="InterPro" id="IPR043519">
    <property type="entry name" value="NT_sf"/>
</dbReference>
<keyword evidence="4 7" id="KW-0809">Transit peptide</keyword>
<evidence type="ECO:0000256" key="2">
    <source>
        <dbReference type="ARBA" id="ARBA00010787"/>
    </source>
</evidence>
<evidence type="ECO:0000256" key="6">
    <source>
        <dbReference type="ARBA" id="ARBA00023136"/>
    </source>
</evidence>
<dbReference type="PANTHER" id="PTHR28087">
    <property type="entry name" value="ATPASE SYNTHESIS PROTEIN 25, MITOCHONDRIAL"/>
    <property type="match status" value="1"/>
</dbReference>
<sequence length="487" mass="55354">MLLLCARRVLPTLCRPHVRFGVRLNSSDAPWYLRQTPQKPAVLNQTPLPELPANSPDTLQPLLEFVAQKLGMTDIEVFDLRGTDSEQTSNEGAQEVADFMIIATGKSSKHLQKATFELNFYVKHQLKSLSTHEGLLTSGQLAKFWRRLLKRGKKGPSYAMNNYGAEPNTWVMVDCKKDNIFVHFMTPERRAAMNLEALWAKDKEKYENRAQPAEDDSIFSGFRFIHTMRRPINAIQVLTQLSQFSRRSSTETEDRFQQLKEQHLADPASCPLDRLENHLKAKQASGRLVTAKEISKLVEVVLQSAEFHEGLETDTAVFNKRYARIFAILETFSPVLTEKDVQELLPVMVVAGSQIDADGFITLASTTQDSDVQFRYSPMIHKLYNLCHKLYQSRKDAAFVTKMDLLFLTIFANRGNWVYMKKVLEAALQREDFVPVQAALKFLSINGTPAQCLDFVDNYLPYLKLWPSFDASAHKTELDTVLAKAGN</sequence>
<comment type="subcellular location">
    <subcellularLocation>
        <location evidence="1 7">Mitochondrion inner membrane</location>
        <topology evidence="1 7">Peripheral membrane protein</topology>
        <orientation evidence="1 7">Matrix side</orientation>
    </subcellularLocation>
</comment>
<evidence type="ECO:0000256" key="5">
    <source>
        <dbReference type="ARBA" id="ARBA00023128"/>
    </source>
</evidence>
<evidence type="ECO:0000256" key="1">
    <source>
        <dbReference type="ARBA" id="ARBA00004443"/>
    </source>
</evidence>
<comment type="function">
    <text evidence="7">Mitochondrial mRNA stabilization factor.</text>
</comment>
<comment type="caution">
    <text evidence="8">The sequence shown here is derived from an EMBL/GenBank/DDBJ whole genome shotgun (WGS) entry which is preliminary data.</text>
</comment>
<evidence type="ECO:0000256" key="7">
    <source>
        <dbReference type="RuleBase" id="RU367062"/>
    </source>
</evidence>
<dbReference type="Pfam" id="PF02410">
    <property type="entry name" value="RsfS"/>
    <property type="match status" value="1"/>
</dbReference>
<accession>A0A9P8TFN2</accession>
<reference evidence="8" key="1">
    <citation type="journal article" date="2021" name="Open Biol.">
        <title>Shared evolutionary footprints suggest mitochondrial oxidative damage underlies multiple complex I losses in fungi.</title>
        <authorList>
            <person name="Schikora-Tamarit M.A."/>
            <person name="Marcet-Houben M."/>
            <person name="Nosek J."/>
            <person name="Gabaldon T."/>
        </authorList>
    </citation>
    <scope>NUCLEOTIDE SEQUENCE</scope>
    <source>
        <strain evidence="8">NCAIM Y.01608</strain>
    </source>
</reference>
<keyword evidence="3 7" id="KW-0999">Mitochondrion inner membrane</keyword>
<reference evidence="8" key="2">
    <citation type="submission" date="2021-01" db="EMBL/GenBank/DDBJ databases">
        <authorList>
            <person name="Schikora-Tamarit M.A."/>
        </authorList>
    </citation>
    <scope>NUCLEOTIDE SEQUENCE</scope>
    <source>
        <strain evidence="8">NCAIM Y.01608</strain>
    </source>
</reference>